<evidence type="ECO:0000313" key="2">
    <source>
        <dbReference type="EMBL" id="GBN70782.1"/>
    </source>
</evidence>
<keyword evidence="3" id="KW-1185">Reference proteome</keyword>
<dbReference type="EMBL" id="BGPR01015823">
    <property type="protein sequence ID" value="GBN70782.1"/>
    <property type="molecule type" value="Genomic_DNA"/>
</dbReference>
<feature type="compositionally biased region" description="Basic and acidic residues" evidence="1">
    <location>
        <begin position="11"/>
        <end position="22"/>
    </location>
</feature>
<dbReference type="Proteomes" id="UP000499080">
    <property type="component" value="Unassembled WGS sequence"/>
</dbReference>
<comment type="caution">
    <text evidence="2">The sequence shown here is derived from an EMBL/GenBank/DDBJ whole genome shotgun (WGS) entry which is preliminary data.</text>
</comment>
<sequence>METNEVSTHAGDIHGHLGERPRWPSSKVSVWGRRAPVSKPDSTEDPPCMGPLARQITRSGQTSSHWRGVEAWRGGASTGLVLVI</sequence>
<reference evidence="2 3" key="1">
    <citation type="journal article" date="2019" name="Sci. Rep.">
        <title>Orb-weaving spider Araneus ventricosus genome elucidates the spidroin gene catalogue.</title>
        <authorList>
            <person name="Kono N."/>
            <person name="Nakamura H."/>
            <person name="Ohtoshi R."/>
            <person name="Moran D.A.P."/>
            <person name="Shinohara A."/>
            <person name="Yoshida Y."/>
            <person name="Fujiwara M."/>
            <person name="Mori M."/>
            <person name="Tomita M."/>
            <person name="Arakawa K."/>
        </authorList>
    </citation>
    <scope>NUCLEOTIDE SEQUENCE [LARGE SCALE GENOMIC DNA]</scope>
</reference>
<protein>
    <submittedName>
        <fullName evidence="2">Uncharacterized protein</fullName>
    </submittedName>
</protein>
<proteinExistence type="predicted"/>
<evidence type="ECO:0000313" key="3">
    <source>
        <dbReference type="Proteomes" id="UP000499080"/>
    </source>
</evidence>
<accession>A0A4Y2R513</accession>
<name>A0A4Y2R513_ARAVE</name>
<feature type="compositionally biased region" description="Polar residues" evidence="1">
    <location>
        <begin position="56"/>
        <end position="65"/>
    </location>
</feature>
<feature type="region of interest" description="Disordered" evidence="1">
    <location>
        <begin position="1"/>
        <end position="66"/>
    </location>
</feature>
<organism evidence="2 3">
    <name type="scientific">Araneus ventricosus</name>
    <name type="common">Orbweaver spider</name>
    <name type="synonym">Epeira ventricosa</name>
    <dbReference type="NCBI Taxonomy" id="182803"/>
    <lineage>
        <taxon>Eukaryota</taxon>
        <taxon>Metazoa</taxon>
        <taxon>Ecdysozoa</taxon>
        <taxon>Arthropoda</taxon>
        <taxon>Chelicerata</taxon>
        <taxon>Arachnida</taxon>
        <taxon>Araneae</taxon>
        <taxon>Araneomorphae</taxon>
        <taxon>Entelegynae</taxon>
        <taxon>Araneoidea</taxon>
        <taxon>Araneidae</taxon>
        <taxon>Araneus</taxon>
    </lineage>
</organism>
<gene>
    <name evidence="2" type="ORF">AVEN_182913_1</name>
</gene>
<dbReference type="AlphaFoldDB" id="A0A4Y2R513"/>
<evidence type="ECO:0000256" key="1">
    <source>
        <dbReference type="SAM" id="MobiDB-lite"/>
    </source>
</evidence>